<dbReference type="AlphaFoldDB" id="A0A0N8KQ78"/>
<keyword evidence="1" id="KW-1133">Transmembrane helix</keyword>
<comment type="caution">
    <text evidence="2">The sequence shown here is derived from an EMBL/GenBank/DDBJ whole genome shotgun (WGS) entry which is preliminary data.</text>
</comment>
<dbReference type="Proteomes" id="UP000050360">
    <property type="component" value="Unassembled WGS sequence"/>
</dbReference>
<keyword evidence="1" id="KW-0812">Transmembrane</keyword>
<sequence length="402" mass="45147">MMKVKQNRKGKRKNGFYKDTGGFSTTFDIFLFLIMISISAMILLPSITGNTQIKSALESKSQENSGDTLLTLLNGKVYEFEYIVAGDQLDAVAGPLNNSPVFTTGKKIIAGKELRHKTFSDIAAENAAVQWVIYYNGTRTQLNFMMTNYSNSSKSIMKNYLDEQIGDRYGYNFTVLWRPFTGVPIGGDLDIGEPVPDNAYVESAYITMPYHIVISRKQVEDIIENNFNNSRFGNFSFTLEELKNNESARNVIEMEISNKINNIINDTVDDSVDLIVDQKLGPVLDESRNKMIEDVNGLLLDSETSFNQEINDGINNTLNNVSADLSGTMADKLKDYLKVAAKEEIQAATGEEIRSFSTELADMYVNNAITIVEAKDRIIIEVFSRININRAQATLSLWEKRK</sequence>
<reference evidence="2 3" key="1">
    <citation type="submission" date="2015-09" db="EMBL/GenBank/DDBJ databases">
        <title>A metagenomics-based metabolic model of nitrate-dependent anaerobic oxidation of methane by Methanoperedens-like archaea.</title>
        <authorList>
            <person name="Arshad A."/>
            <person name="Speth D.R."/>
            <person name="De Graaf R.M."/>
            <person name="Op Den Camp H.J."/>
            <person name="Jetten M.S."/>
            <person name="Welte C.U."/>
        </authorList>
    </citation>
    <scope>NUCLEOTIDE SEQUENCE [LARGE SCALE GENOMIC DNA]</scope>
</reference>
<proteinExistence type="predicted"/>
<gene>
    <name evidence="2" type="ORF">MPEBLZ_04087</name>
</gene>
<organism evidence="2 3">
    <name type="scientific">Candidatus Methanoperedens nitratireducens</name>
    <dbReference type="NCBI Taxonomy" id="1392998"/>
    <lineage>
        <taxon>Archaea</taxon>
        <taxon>Methanobacteriati</taxon>
        <taxon>Methanobacteriota</taxon>
        <taxon>Stenosarchaea group</taxon>
        <taxon>Methanomicrobia</taxon>
        <taxon>Methanosarcinales</taxon>
        <taxon>ANME-2 cluster</taxon>
        <taxon>Candidatus Methanoperedentaceae</taxon>
        <taxon>Candidatus Methanoperedens</taxon>
    </lineage>
</organism>
<keyword evidence="1" id="KW-0472">Membrane</keyword>
<protein>
    <submittedName>
        <fullName evidence="2">Uncharacterized protein</fullName>
    </submittedName>
</protein>
<evidence type="ECO:0000313" key="3">
    <source>
        <dbReference type="Proteomes" id="UP000050360"/>
    </source>
</evidence>
<dbReference type="InterPro" id="IPR055708">
    <property type="entry name" value="DUF7284"/>
</dbReference>
<feature type="transmembrane region" description="Helical" evidence="1">
    <location>
        <begin position="21"/>
        <end position="44"/>
    </location>
</feature>
<dbReference type="EMBL" id="LKCM01000367">
    <property type="protein sequence ID" value="KPQ41378.1"/>
    <property type="molecule type" value="Genomic_DNA"/>
</dbReference>
<name>A0A0N8KQ78_9EURY</name>
<accession>A0A0N8KQ78</accession>
<evidence type="ECO:0000256" key="1">
    <source>
        <dbReference type="SAM" id="Phobius"/>
    </source>
</evidence>
<dbReference type="Pfam" id="PF23955">
    <property type="entry name" value="DUF7284"/>
    <property type="match status" value="1"/>
</dbReference>
<evidence type="ECO:0000313" key="2">
    <source>
        <dbReference type="EMBL" id="KPQ41378.1"/>
    </source>
</evidence>